<gene>
    <name evidence="2" type="ORF">BWR60_12150</name>
</gene>
<keyword evidence="3" id="KW-1185">Reference proteome</keyword>
<dbReference type="EMBL" id="NHON01000018">
    <property type="protein sequence ID" value="OWJ66916.1"/>
    <property type="molecule type" value="Genomic_DNA"/>
</dbReference>
<protein>
    <submittedName>
        <fullName evidence="2">MOSC domain-containing protein</fullName>
    </submittedName>
</protein>
<dbReference type="PANTHER" id="PTHR36930:SF1">
    <property type="entry name" value="MOSC DOMAIN-CONTAINING PROTEIN"/>
    <property type="match status" value="1"/>
</dbReference>
<dbReference type="Proteomes" id="UP000196655">
    <property type="component" value="Unassembled WGS sequence"/>
</dbReference>
<evidence type="ECO:0000259" key="1">
    <source>
        <dbReference type="PROSITE" id="PS51340"/>
    </source>
</evidence>
<dbReference type="Pfam" id="PF03473">
    <property type="entry name" value="MOSC"/>
    <property type="match status" value="1"/>
</dbReference>
<accession>A0A211ZP08</accession>
<dbReference type="InterPro" id="IPR011037">
    <property type="entry name" value="Pyrv_Knase-like_insert_dom_sf"/>
</dbReference>
<name>A0A211ZP08_9PROT</name>
<dbReference type="InterPro" id="IPR052716">
    <property type="entry name" value="MOSC_domain"/>
</dbReference>
<dbReference type="SUPFAM" id="SSF50800">
    <property type="entry name" value="PK beta-barrel domain-like"/>
    <property type="match status" value="1"/>
</dbReference>
<dbReference type="GO" id="GO:0030170">
    <property type="term" value="F:pyridoxal phosphate binding"/>
    <property type="evidence" value="ECO:0007669"/>
    <property type="project" value="InterPro"/>
</dbReference>
<dbReference type="PANTHER" id="PTHR36930">
    <property type="entry name" value="METAL-SULFUR CLUSTER BIOSYNTHESIS PROTEINS YUAD-RELATED"/>
    <property type="match status" value="1"/>
</dbReference>
<evidence type="ECO:0000313" key="3">
    <source>
        <dbReference type="Proteomes" id="UP000196655"/>
    </source>
</evidence>
<dbReference type="RefSeq" id="WP_088151357.1">
    <property type="nucleotide sequence ID" value="NZ_NHON01000018.1"/>
</dbReference>
<sequence length="172" mass="18371">MTSPDAGAAGLDASPAAATWAGTVEALHLAPRSFLPMRSAAELTLIAGVGVAGDRYATGEGFYSDRPEDGRQITLFEAETLEALRRDHAVILSAGDHRRNVTTRGVPLNHLVGRRFRIGPALVEGTRLSTPCRHIEQITGQEIFTLLLHRSGLNARILEGGPARCGDAVRPE</sequence>
<dbReference type="GO" id="GO:0003824">
    <property type="term" value="F:catalytic activity"/>
    <property type="evidence" value="ECO:0007669"/>
    <property type="project" value="InterPro"/>
</dbReference>
<reference evidence="2" key="1">
    <citation type="submission" date="2017-05" db="EMBL/GenBank/DDBJ databases">
        <authorList>
            <person name="Song R."/>
            <person name="Chenine A.L."/>
            <person name="Ruprecht R.M."/>
        </authorList>
    </citation>
    <scope>NUCLEOTIDE SEQUENCE [LARGE SCALE GENOMIC DNA]</scope>
    <source>
        <strain evidence="2">I</strain>
    </source>
</reference>
<dbReference type="InterPro" id="IPR005302">
    <property type="entry name" value="MoCF_Sase_C"/>
</dbReference>
<feature type="domain" description="MOSC" evidence="1">
    <location>
        <begin position="35"/>
        <end position="172"/>
    </location>
</feature>
<organism evidence="2 3">
    <name type="scientific">Inquilinus limosus</name>
    <dbReference type="NCBI Taxonomy" id="171674"/>
    <lineage>
        <taxon>Bacteria</taxon>
        <taxon>Pseudomonadati</taxon>
        <taxon>Pseudomonadota</taxon>
        <taxon>Alphaproteobacteria</taxon>
        <taxon>Rhodospirillales</taxon>
        <taxon>Rhodospirillaceae</taxon>
        <taxon>Inquilinus</taxon>
    </lineage>
</organism>
<dbReference type="OrthoDB" id="1550913at2"/>
<dbReference type="Gene3D" id="2.40.33.20">
    <property type="entry name" value="PK beta-barrel domain-like"/>
    <property type="match status" value="1"/>
</dbReference>
<evidence type="ECO:0000313" key="2">
    <source>
        <dbReference type="EMBL" id="OWJ66916.1"/>
    </source>
</evidence>
<comment type="caution">
    <text evidence="2">The sequence shown here is derived from an EMBL/GenBank/DDBJ whole genome shotgun (WGS) entry which is preliminary data.</text>
</comment>
<dbReference type="PROSITE" id="PS51340">
    <property type="entry name" value="MOSC"/>
    <property type="match status" value="1"/>
</dbReference>
<dbReference type="GO" id="GO:0030151">
    <property type="term" value="F:molybdenum ion binding"/>
    <property type="evidence" value="ECO:0007669"/>
    <property type="project" value="InterPro"/>
</dbReference>
<dbReference type="AlphaFoldDB" id="A0A211ZP08"/>
<proteinExistence type="predicted"/>